<keyword evidence="8" id="KW-1185">Reference proteome</keyword>
<dbReference type="Proteomes" id="UP000570010">
    <property type="component" value="Unassembled WGS sequence"/>
</dbReference>
<dbReference type="RefSeq" id="WP_163243145.1">
    <property type="nucleotide sequence ID" value="NZ_JAAIWN010000044.1"/>
</dbReference>
<comment type="cofactor">
    <cofactor evidence="1">
        <name>FAD</name>
        <dbReference type="ChEBI" id="CHEBI:57692"/>
    </cofactor>
</comment>
<evidence type="ECO:0000259" key="5">
    <source>
        <dbReference type="Pfam" id="PF02525"/>
    </source>
</evidence>
<dbReference type="PANTHER" id="PTHR46305:SF3">
    <property type="entry name" value="NADPH:QUINONE OXIDOREDUCTASE MDAB"/>
    <property type="match status" value="1"/>
</dbReference>
<evidence type="ECO:0000256" key="3">
    <source>
        <dbReference type="ARBA" id="ARBA00022827"/>
    </source>
</evidence>
<dbReference type="InterPro" id="IPR003680">
    <property type="entry name" value="Flavodoxin_fold"/>
</dbReference>
<reference evidence="6 9" key="2">
    <citation type="submission" date="2020-07" db="EMBL/GenBank/DDBJ databases">
        <authorList>
            <person name="Feng H."/>
        </authorList>
    </citation>
    <scope>NUCLEOTIDE SEQUENCE [LARGE SCALE GENOMIC DNA]</scope>
    <source>
        <strain evidence="9">s-12</strain>
        <strain evidence="6">S-12</strain>
    </source>
</reference>
<comment type="similarity">
    <text evidence="4">Belongs to the oxidoreductase MdaB family.</text>
</comment>
<sequence length="186" mass="21978">MKNVLLIDGHDYYERAKGNLTKEMCSSIYHILKEKYEIKTTVVYDGYDVPDEIEKFKWADVIIIQTPIYWFNLPGVLKKYIDDVFEPNIFFTKSESEKFGRGGLFTNKYYMLSLSWGASEKEFSKDHLNFLEGKNEDEVLFSVHKTMEYCGLKPLKTFSLYKAMRDPNLEKRLADVEKHLKDIFHI</sequence>
<dbReference type="EMBL" id="JACEIO010000042">
    <property type="protein sequence ID" value="MBA4538381.1"/>
    <property type="molecule type" value="Genomic_DNA"/>
</dbReference>
<evidence type="ECO:0000256" key="2">
    <source>
        <dbReference type="ARBA" id="ARBA00022630"/>
    </source>
</evidence>
<evidence type="ECO:0000313" key="7">
    <source>
        <dbReference type="EMBL" id="NEY82746.1"/>
    </source>
</evidence>
<dbReference type="EMBL" id="JAAIWN010000044">
    <property type="protein sequence ID" value="NEY82746.1"/>
    <property type="molecule type" value="Genomic_DNA"/>
</dbReference>
<accession>A0A6B3W493</accession>
<dbReference type="SUPFAM" id="SSF52218">
    <property type="entry name" value="Flavoproteins"/>
    <property type="match status" value="1"/>
</dbReference>
<protein>
    <submittedName>
        <fullName evidence="7">NAD(P)H-dependent oxidoreductase</fullName>
    </submittedName>
</protein>
<proteinExistence type="inferred from homology"/>
<dbReference type="AlphaFoldDB" id="A0A6B3W493"/>
<reference evidence="7 8" key="1">
    <citation type="submission" date="2020-02" db="EMBL/GenBank/DDBJ databases">
        <title>Bacillus aquiflavi sp. nov., isolated from yellow water of strong flavor Chinese baijiu in Yibin region of China.</title>
        <authorList>
            <person name="Xie J."/>
        </authorList>
    </citation>
    <scope>NUCLEOTIDE SEQUENCE [LARGE SCALE GENOMIC DNA]</scope>
    <source>
        <strain evidence="7 8">3H-10</strain>
    </source>
</reference>
<dbReference type="Gene3D" id="3.40.50.360">
    <property type="match status" value="1"/>
</dbReference>
<dbReference type="InterPro" id="IPR029039">
    <property type="entry name" value="Flavoprotein-like_sf"/>
</dbReference>
<comment type="caution">
    <text evidence="7">The sequence shown here is derived from an EMBL/GenBank/DDBJ whole genome shotgun (WGS) entry which is preliminary data.</text>
</comment>
<keyword evidence="3" id="KW-0274">FAD</keyword>
<feature type="domain" description="Flavodoxin-like fold" evidence="5">
    <location>
        <begin position="2"/>
        <end position="180"/>
    </location>
</feature>
<dbReference type="Pfam" id="PF02525">
    <property type="entry name" value="Flavodoxin_2"/>
    <property type="match status" value="1"/>
</dbReference>
<organism evidence="7 8">
    <name type="scientific">Bacillus aquiflavi</name>
    <dbReference type="NCBI Taxonomy" id="2672567"/>
    <lineage>
        <taxon>Bacteria</taxon>
        <taxon>Bacillati</taxon>
        <taxon>Bacillota</taxon>
        <taxon>Bacilli</taxon>
        <taxon>Bacillales</taxon>
        <taxon>Bacillaceae</taxon>
        <taxon>Bacillus</taxon>
    </lineage>
</organism>
<dbReference type="Proteomes" id="UP000472971">
    <property type="component" value="Unassembled WGS sequence"/>
</dbReference>
<keyword evidence="2" id="KW-0285">Flavoprotein</keyword>
<evidence type="ECO:0000256" key="4">
    <source>
        <dbReference type="ARBA" id="ARBA00037981"/>
    </source>
</evidence>
<evidence type="ECO:0000313" key="8">
    <source>
        <dbReference type="Proteomes" id="UP000472971"/>
    </source>
</evidence>
<evidence type="ECO:0000313" key="9">
    <source>
        <dbReference type="Proteomes" id="UP000570010"/>
    </source>
</evidence>
<dbReference type="PANTHER" id="PTHR46305">
    <property type="match status" value="1"/>
</dbReference>
<evidence type="ECO:0000313" key="6">
    <source>
        <dbReference type="EMBL" id="MBA4538381.1"/>
    </source>
</evidence>
<name>A0A6B3W493_9BACI</name>
<dbReference type="InterPro" id="IPR052397">
    <property type="entry name" value="NADPH-QR_MdaB"/>
</dbReference>
<evidence type="ECO:0000256" key="1">
    <source>
        <dbReference type="ARBA" id="ARBA00001974"/>
    </source>
</evidence>
<gene>
    <name evidence="7" type="ORF">G4D64_14835</name>
    <name evidence="6" type="ORF">H1Z61_14880</name>
</gene>